<feature type="chain" id="PRO_5011955103" description="Lipoprotein" evidence="1">
    <location>
        <begin position="16"/>
        <end position="113"/>
    </location>
</feature>
<reference evidence="2 3" key="1">
    <citation type="submission" date="2014-04" db="EMBL/GenBank/DDBJ databases">
        <title>Genome assembly of Hyalangium minutum DSM 14724.</title>
        <authorList>
            <person name="Sharma G."/>
            <person name="Subramanian S."/>
        </authorList>
    </citation>
    <scope>NUCLEOTIDE SEQUENCE [LARGE SCALE GENOMIC DNA]</scope>
    <source>
        <strain evidence="2 3">DSM 14724</strain>
    </source>
</reference>
<sequence length="113" mass="11672">MRKSLLLFLMFSATACGGMLGSDVTGQSSNPGTYRISDSGVRCVTAPCPSLLATPEGSEKGVRISEIHFPASMLEADRRGVISRAATSGGLVARGTVHGAEGTGVFELEAIIE</sequence>
<dbReference type="PROSITE" id="PS51257">
    <property type="entry name" value="PROKAR_LIPOPROTEIN"/>
    <property type="match status" value="1"/>
</dbReference>
<protein>
    <recommendedName>
        <fullName evidence="4">Lipoprotein</fullName>
    </recommendedName>
</protein>
<feature type="signal peptide" evidence="1">
    <location>
        <begin position="1"/>
        <end position="15"/>
    </location>
</feature>
<evidence type="ECO:0008006" key="4">
    <source>
        <dbReference type="Google" id="ProtNLM"/>
    </source>
</evidence>
<gene>
    <name evidence="2" type="ORF">DB31_5918</name>
</gene>
<organism evidence="2 3">
    <name type="scientific">Hyalangium minutum</name>
    <dbReference type="NCBI Taxonomy" id="394096"/>
    <lineage>
        <taxon>Bacteria</taxon>
        <taxon>Pseudomonadati</taxon>
        <taxon>Myxococcota</taxon>
        <taxon>Myxococcia</taxon>
        <taxon>Myxococcales</taxon>
        <taxon>Cystobacterineae</taxon>
        <taxon>Archangiaceae</taxon>
        <taxon>Hyalangium</taxon>
    </lineage>
</organism>
<keyword evidence="1" id="KW-0732">Signal</keyword>
<dbReference type="RefSeq" id="WP_044199143.1">
    <property type="nucleotide sequence ID" value="NZ_JMCB01000030.1"/>
</dbReference>
<dbReference type="EMBL" id="JMCB01000030">
    <property type="protein sequence ID" value="KFE60579.1"/>
    <property type="molecule type" value="Genomic_DNA"/>
</dbReference>
<accession>A0A085VYR6</accession>
<name>A0A085VYR6_9BACT</name>
<evidence type="ECO:0000313" key="3">
    <source>
        <dbReference type="Proteomes" id="UP000028725"/>
    </source>
</evidence>
<dbReference type="OrthoDB" id="5522980at2"/>
<comment type="caution">
    <text evidence="2">The sequence shown here is derived from an EMBL/GenBank/DDBJ whole genome shotgun (WGS) entry which is preliminary data.</text>
</comment>
<dbReference type="Proteomes" id="UP000028725">
    <property type="component" value="Unassembled WGS sequence"/>
</dbReference>
<evidence type="ECO:0000313" key="2">
    <source>
        <dbReference type="EMBL" id="KFE60579.1"/>
    </source>
</evidence>
<keyword evidence="3" id="KW-1185">Reference proteome</keyword>
<proteinExistence type="predicted"/>
<dbReference type="AlphaFoldDB" id="A0A085VYR6"/>
<evidence type="ECO:0000256" key="1">
    <source>
        <dbReference type="SAM" id="SignalP"/>
    </source>
</evidence>